<comment type="cofactor">
    <cofactor evidence="6">
        <name>Co(2+)</name>
        <dbReference type="ChEBI" id="CHEBI:48828"/>
    </cofactor>
    <cofactor evidence="6">
        <name>Zn(2+)</name>
        <dbReference type="ChEBI" id="CHEBI:29105"/>
    </cofactor>
    <cofactor evidence="6">
        <name>Mn(2+)</name>
        <dbReference type="ChEBI" id="CHEBI:29035"/>
    </cofactor>
    <cofactor evidence="6">
        <name>Fe(2+)</name>
        <dbReference type="ChEBI" id="CHEBI:29033"/>
    </cofactor>
    <text evidence="6">Binds 2 divalent metal cations per subunit. Has a high-affinity and a low affinity metal-binding site. The true nature of the physiological cofactor is under debate. The enzyme is active with cobalt, zinc, manganese or divalent iron ions. Most likely, methionine aminopeptidases function as mononuclear Fe(2+)-metalloproteases under physiological conditions, and the catalytically relevant metal-binding site has been assigned to the histidine-containing high-affinity site.</text>
</comment>
<keyword evidence="4 6" id="KW-0479">Metal-binding</keyword>
<dbReference type="InterPro" id="IPR000994">
    <property type="entry name" value="Pept_M24"/>
</dbReference>
<dbReference type="GO" id="GO:0005829">
    <property type="term" value="C:cytosol"/>
    <property type="evidence" value="ECO:0007669"/>
    <property type="project" value="TreeGrafter"/>
</dbReference>
<evidence type="ECO:0000256" key="5">
    <source>
        <dbReference type="ARBA" id="ARBA00022801"/>
    </source>
</evidence>
<dbReference type="Gene3D" id="3.90.230.10">
    <property type="entry name" value="Creatinase/methionine aminopeptidase superfamily"/>
    <property type="match status" value="1"/>
</dbReference>
<evidence type="ECO:0000256" key="2">
    <source>
        <dbReference type="ARBA" id="ARBA00022438"/>
    </source>
</evidence>
<keyword evidence="5 6" id="KW-0378">Hydrolase</keyword>
<evidence type="ECO:0000256" key="3">
    <source>
        <dbReference type="ARBA" id="ARBA00022670"/>
    </source>
</evidence>
<comment type="function">
    <text evidence="1 6">Removes the N-terminal methionine from nascent proteins. The N-terminal methionine is often cleaved when the second residue in the primary sequence is small and uncharged (Met-Ala-, Cys, Gly, Pro, Ser, Thr, or Val). Requires deformylation of the N(alpha)-formylated initiator methionine before it can be hydrolyzed.</text>
</comment>
<dbReference type="GO" id="GO:0070006">
    <property type="term" value="F:metalloaminopeptidase activity"/>
    <property type="evidence" value="ECO:0007669"/>
    <property type="project" value="UniProtKB-UniRule"/>
</dbReference>
<evidence type="ECO:0000256" key="4">
    <source>
        <dbReference type="ARBA" id="ARBA00022723"/>
    </source>
</evidence>
<comment type="subunit">
    <text evidence="6">Monomer.</text>
</comment>
<dbReference type="GO" id="GO:0046872">
    <property type="term" value="F:metal ion binding"/>
    <property type="evidence" value="ECO:0007669"/>
    <property type="project" value="UniProtKB-UniRule"/>
</dbReference>
<accession>A0A6J4T999</accession>
<dbReference type="InterPro" id="IPR001714">
    <property type="entry name" value="Pept_M24_MAP"/>
</dbReference>
<dbReference type="SUPFAM" id="SSF55920">
    <property type="entry name" value="Creatinase/aminopeptidase"/>
    <property type="match status" value="1"/>
</dbReference>
<dbReference type="EC" id="3.4.11.18" evidence="6 7"/>
<dbReference type="EMBL" id="CADCVU010000195">
    <property type="protein sequence ID" value="CAA9517128.1"/>
    <property type="molecule type" value="Genomic_DNA"/>
</dbReference>
<dbReference type="InterPro" id="IPR036005">
    <property type="entry name" value="Creatinase/aminopeptidase-like"/>
</dbReference>
<sequence>MIVSKTTDEIEQMAASGRILARCLQLLRSKARAGVSTGDLDRAAERFIRSQGATPAFKGYNGFPGSICASPNSMIVHGIPGDYELERGDVLSIDVGVVLDGWVADAAVTVAVGRVSSVARRLLDTTEASLFDAVEQCRPGNHLGDVSHAVQRRVESDGMAVVRSLVGHGIGRAMHEDPQVPNFGRPGTGPELTEGMVLAIEPMVTAGGHEIRMASDGWSVYSQDGSLAAHFEHTVAVTADGGRILTPWHLDEELGSRSGARVETA</sequence>
<gene>
    <name evidence="6" type="primary">map</name>
    <name evidence="9" type="ORF">AVDCRST_MAG45-2271</name>
</gene>
<feature type="binding site" evidence="6">
    <location>
        <position position="175"/>
    </location>
    <ligand>
        <name>substrate</name>
    </ligand>
</feature>
<dbReference type="NCBIfam" id="TIGR00500">
    <property type="entry name" value="met_pdase_I"/>
    <property type="match status" value="1"/>
</dbReference>
<evidence type="ECO:0000259" key="8">
    <source>
        <dbReference type="Pfam" id="PF00557"/>
    </source>
</evidence>
<dbReference type="AlphaFoldDB" id="A0A6J4T999"/>
<evidence type="ECO:0000256" key="6">
    <source>
        <dbReference type="HAMAP-Rule" id="MF_01974"/>
    </source>
</evidence>
<feature type="binding site" evidence="6">
    <location>
        <position position="232"/>
    </location>
    <ligand>
        <name>a divalent metal cation</name>
        <dbReference type="ChEBI" id="CHEBI:60240"/>
        <label>1</label>
    </ligand>
</feature>
<feature type="binding site" evidence="6">
    <location>
        <position position="105"/>
    </location>
    <ligand>
        <name>a divalent metal cation</name>
        <dbReference type="ChEBI" id="CHEBI:60240"/>
        <label>2</label>
        <note>catalytic</note>
    </ligand>
</feature>
<keyword evidence="3 6" id="KW-0645">Protease</keyword>
<reference evidence="9" key="1">
    <citation type="submission" date="2020-02" db="EMBL/GenBank/DDBJ databases">
        <authorList>
            <person name="Meier V. D."/>
        </authorList>
    </citation>
    <scope>NUCLEOTIDE SEQUENCE</scope>
    <source>
        <strain evidence="9">AVDCRST_MAG45</strain>
    </source>
</reference>
<evidence type="ECO:0000256" key="1">
    <source>
        <dbReference type="ARBA" id="ARBA00002521"/>
    </source>
</evidence>
<name>A0A6J4T999_9ACTN</name>
<proteinExistence type="inferred from homology"/>
<evidence type="ECO:0000313" key="9">
    <source>
        <dbReference type="EMBL" id="CAA9517128.1"/>
    </source>
</evidence>
<evidence type="ECO:0000256" key="7">
    <source>
        <dbReference type="RuleBase" id="RU003653"/>
    </source>
</evidence>
<dbReference type="HAMAP" id="MF_01974">
    <property type="entry name" value="MetAP_1"/>
    <property type="match status" value="1"/>
</dbReference>
<feature type="binding site" evidence="6">
    <location>
        <position position="105"/>
    </location>
    <ligand>
        <name>a divalent metal cation</name>
        <dbReference type="ChEBI" id="CHEBI:60240"/>
        <label>1</label>
    </ligand>
</feature>
<keyword evidence="2 6" id="KW-0031">Aminopeptidase</keyword>
<dbReference type="CDD" id="cd01086">
    <property type="entry name" value="MetAP1"/>
    <property type="match status" value="1"/>
</dbReference>
<feature type="binding site" evidence="6">
    <location>
        <position position="201"/>
    </location>
    <ligand>
        <name>a divalent metal cation</name>
        <dbReference type="ChEBI" id="CHEBI:60240"/>
        <label>2</label>
        <note>catalytic</note>
    </ligand>
</feature>
<organism evidence="9">
    <name type="scientific">uncultured Solirubrobacterales bacterium</name>
    <dbReference type="NCBI Taxonomy" id="768556"/>
    <lineage>
        <taxon>Bacteria</taxon>
        <taxon>Bacillati</taxon>
        <taxon>Actinomycetota</taxon>
        <taxon>Thermoleophilia</taxon>
        <taxon>Solirubrobacterales</taxon>
        <taxon>environmental samples</taxon>
    </lineage>
</organism>
<feature type="binding site" evidence="6">
    <location>
        <position position="94"/>
    </location>
    <ligand>
        <name>a divalent metal cation</name>
        <dbReference type="ChEBI" id="CHEBI:60240"/>
        <label>1</label>
    </ligand>
</feature>
<feature type="binding site" evidence="6">
    <location>
        <position position="77"/>
    </location>
    <ligand>
        <name>substrate</name>
    </ligand>
</feature>
<dbReference type="Pfam" id="PF00557">
    <property type="entry name" value="Peptidase_M24"/>
    <property type="match status" value="1"/>
</dbReference>
<dbReference type="GO" id="GO:0006508">
    <property type="term" value="P:proteolysis"/>
    <property type="evidence" value="ECO:0007669"/>
    <property type="project" value="UniProtKB-KW"/>
</dbReference>
<comment type="catalytic activity">
    <reaction evidence="6 7">
        <text>Release of N-terminal amino acids, preferentially methionine, from peptides and arylamides.</text>
        <dbReference type="EC" id="3.4.11.18"/>
    </reaction>
</comment>
<dbReference type="PRINTS" id="PR00599">
    <property type="entry name" value="MAPEPTIDASE"/>
</dbReference>
<dbReference type="InterPro" id="IPR002467">
    <property type="entry name" value="Pept_M24A_MAP1"/>
</dbReference>
<comment type="similarity">
    <text evidence="6">Belongs to the peptidase M24A family. Methionine aminopeptidase type 1 subfamily.</text>
</comment>
<feature type="binding site" evidence="6">
    <location>
        <position position="232"/>
    </location>
    <ligand>
        <name>a divalent metal cation</name>
        <dbReference type="ChEBI" id="CHEBI:60240"/>
        <label>2</label>
        <note>catalytic</note>
    </ligand>
</feature>
<feature type="binding site" evidence="6">
    <location>
        <position position="168"/>
    </location>
    <ligand>
        <name>a divalent metal cation</name>
        <dbReference type="ChEBI" id="CHEBI:60240"/>
        <label>2</label>
        <note>catalytic</note>
    </ligand>
</feature>
<dbReference type="GO" id="GO:0004239">
    <property type="term" value="F:initiator methionyl aminopeptidase activity"/>
    <property type="evidence" value="ECO:0007669"/>
    <property type="project" value="UniProtKB-UniRule"/>
</dbReference>
<feature type="domain" description="Peptidase M24" evidence="8">
    <location>
        <begin position="11"/>
        <end position="239"/>
    </location>
</feature>
<dbReference type="PANTHER" id="PTHR43330:SF27">
    <property type="entry name" value="METHIONINE AMINOPEPTIDASE"/>
    <property type="match status" value="1"/>
</dbReference>
<dbReference type="PANTHER" id="PTHR43330">
    <property type="entry name" value="METHIONINE AMINOPEPTIDASE"/>
    <property type="match status" value="1"/>
</dbReference>
<protein>
    <recommendedName>
        <fullName evidence="6 7">Methionine aminopeptidase</fullName>
        <shortName evidence="6">MAP</shortName>
        <shortName evidence="6">MetAP</shortName>
        <ecNumber evidence="6 7">3.4.11.18</ecNumber>
    </recommendedName>
    <alternativeName>
        <fullName evidence="6">Peptidase M</fullName>
    </alternativeName>
</protein>